<dbReference type="Proteomes" id="UP000297814">
    <property type="component" value="Unassembled WGS sequence"/>
</dbReference>
<evidence type="ECO:0000313" key="2">
    <source>
        <dbReference type="Proteomes" id="UP000297814"/>
    </source>
</evidence>
<dbReference type="EMBL" id="PQXK01000047">
    <property type="protein sequence ID" value="TGO39846.1"/>
    <property type="molecule type" value="Genomic_DNA"/>
</dbReference>
<protein>
    <submittedName>
        <fullName evidence="1">Uncharacterized protein</fullName>
    </submittedName>
</protein>
<dbReference type="AlphaFoldDB" id="A0A4Z1GSG4"/>
<accession>A0A4Z1GSG4</accession>
<proteinExistence type="predicted"/>
<keyword evidence="2" id="KW-1185">Reference proteome</keyword>
<gene>
    <name evidence="1" type="ORF">BHYA_0047g00500</name>
</gene>
<comment type="caution">
    <text evidence="1">The sequence shown here is derived from an EMBL/GenBank/DDBJ whole genome shotgun (WGS) entry which is preliminary data.</text>
</comment>
<evidence type="ECO:0000313" key="1">
    <source>
        <dbReference type="EMBL" id="TGO39846.1"/>
    </source>
</evidence>
<reference evidence="1 2" key="1">
    <citation type="submission" date="2017-12" db="EMBL/GenBank/DDBJ databases">
        <title>Comparative genomics of Botrytis spp.</title>
        <authorList>
            <person name="Valero-Jimenez C.A."/>
            <person name="Tapia P."/>
            <person name="Veloso J."/>
            <person name="Silva-Moreno E."/>
            <person name="Staats M."/>
            <person name="Valdes J.H."/>
            <person name="Van Kan J.A.L."/>
        </authorList>
    </citation>
    <scope>NUCLEOTIDE SEQUENCE [LARGE SCALE GENOMIC DNA]</scope>
    <source>
        <strain evidence="1 2">Bh0001</strain>
    </source>
</reference>
<name>A0A4Z1GSG4_9HELO</name>
<sequence>MPQSNRLLTLSCLGVRRHRSNFSTPQIERPFVLKDPDPEGRFEEMILTPDDFKARVCKWHEGYECNWLWYKWSEKCRHETLNSIDSPGDVWTGPDFIPIALPNMGPYPQAIWVPGQELNGARPWVQSILDEMPHFHPVIMFRFCEAKCYDRVRVPYDPST</sequence>
<organism evidence="1 2">
    <name type="scientific">Botrytis hyacinthi</name>
    <dbReference type="NCBI Taxonomy" id="278943"/>
    <lineage>
        <taxon>Eukaryota</taxon>
        <taxon>Fungi</taxon>
        <taxon>Dikarya</taxon>
        <taxon>Ascomycota</taxon>
        <taxon>Pezizomycotina</taxon>
        <taxon>Leotiomycetes</taxon>
        <taxon>Helotiales</taxon>
        <taxon>Sclerotiniaceae</taxon>
        <taxon>Botrytis</taxon>
    </lineage>
</organism>